<dbReference type="EMBL" id="FTOR01000001">
    <property type="protein sequence ID" value="SIS81014.1"/>
    <property type="molecule type" value="Genomic_DNA"/>
</dbReference>
<dbReference type="KEGG" id="fln:FLA_5970"/>
<proteinExistence type="predicted"/>
<evidence type="ECO:0000313" key="1">
    <source>
        <dbReference type="EMBL" id="SIS81014.1"/>
    </source>
</evidence>
<dbReference type="STRING" id="477680.SAMN05421788_1011350"/>
<dbReference type="Proteomes" id="UP000186917">
    <property type="component" value="Unassembled WGS sequence"/>
</dbReference>
<accession>A0A173MR00</accession>
<dbReference type="AlphaFoldDB" id="A0A173MR00"/>
<keyword evidence="2" id="KW-1185">Reference proteome</keyword>
<gene>
    <name evidence="1" type="ORF">SAMN05421788_1011350</name>
</gene>
<dbReference type="Gene3D" id="3.40.630.30">
    <property type="match status" value="1"/>
</dbReference>
<reference evidence="2" key="1">
    <citation type="submission" date="2017-01" db="EMBL/GenBank/DDBJ databases">
        <authorList>
            <person name="Varghese N."/>
            <person name="Submissions S."/>
        </authorList>
    </citation>
    <scope>NUCLEOTIDE SEQUENCE [LARGE SCALE GENOMIC DNA]</scope>
    <source>
        <strain evidence="2">DSM 21054</strain>
    </source>
</reference>
<organism evidence="1 2">
    <name type="scientific">Filimonas lacunae</name>
    <dbReference type="NCBI Taxonomy" id="477680"/>
    <lineage>
        <taxon>Bacteria</taxon>
        <taxon>Pseudomonadati</taxon>
        <taxon>Bacteroidota</taxon>
        <taxon>Chitinophagia</taxon>
        <taxon>Chitinophagales</taxon>
        <taxon>Chitinophagaceae</taxon>
        <taxon>Filimonas</taxon>
    </lineage>
</organism>
<evidence type="ECO:0000313" key="2">
    <source>
        <dbReference type="Proteomes" id="UP000186917"/>
    </source>
</evidence>
<sequence length="63" mass="7307">MNNFYQAKKEAYFISTDPSLLNIEVIHHFLAFETHWAKDVPVSIVEKSIAGSLCFGVYHQQHR</sequence>
<dbReference type="RefSeq" id="WP_231940351.1">
    <property type="nucleotide sequence ID" value="NZ_AP017422.1"/>
</dbReference>
<protein>
    <submittedName>
        <fullName evidence="1">Uncharacterized protein</fullName>
    </submittedName>
</protein>
<name>A0A173MR00_9BACT</name>